<dbReference type="InterPro" id="IPR019775">
    <property type="entry name" value="WD40_repeat_CS"/>
</dbReference>
<keyword evidence="5" id="KW-1133">Transmembrane helix</keyword>
<reference evidence="7" key="1">
    <citation type="journal article" date="2014" name="Int. J. Syst. Evol. Microbiol.">
        <title>Complete genome sequence of Corynebacterium casei LMG S-19264T (=DSM 44701T), isolated from a smear-ripened cheese.</title>
        <authorList>
            <consortium name="US DOE Joint Genome Institute (JGI-PGF)"/>
            <person name="Walter F."/>
            <person name="Albersmeier A."/>
            <person name="Kalinowski J."/>
            <person name="Ruckert C."/>
        </authorList>
    </citation>
    <scope>NUCLEOTIDE SEQUENCE</scope>
    <source>
        <strain evidence="7">VKM Ac-2007</strain>
    </source>
</reference>
<feature type="repeat" description="WD" evidence="3">
    <location>
        <begin position="620"/>
        <end position="663"/>
    </location>
</feature>
<protein>
    <submittedName>
        <fullName evidence="7">Protein kinase</fullName>
    </submittedName>
</protein>
<evidence type="ECO:0000256" key="2">
    <source>
        <dbReference type="ARBA" id="ARBA00022737"/>
    </source>
</evidence>
<keyword evidence="7" id="KW-0418">Kinase</keyword>
<dbReference type="PANTHER" id="PTHR22847:SF732">
    <property type="entry name" value="F-BOX DOMAIN-CONTAINING PROTEIN"/>
    <property type="match status" value="1"/>
</dbReference>
<dbReference type="Pfam" id="PF00069">
    <property type="entry name" value="Pkinase"/>
    <property type="match status" value="1"/>
</dbReference>
<dbReference type="EMBL" id="BSEV01000001">
    <property type="protein sequence ID" value="GLK07560.1"/>
    <property type="molecule type" value="Genomic_DNA"/>
</dbReference>
<dbReference type="PROSITE" id="PS50294">
    <property type="entry name" value="WD_REPEATS_REGION"/>
    <property type="match status" value="5"/>
</dbReference>
<dbReference type="SUPFAM" id="SSF56112">
    <property type="entry name" value="Protein kinase-like (PK-like)"/>
    <property type="match status" value="1"/>
</dbReference>
<keyword evidence="1 3" id="KW-0853">WD repeat</keyword>
<feature type="repeat" description="WD" evidence="3">
    <location>
        <begin position="665"/>
        <end position="705"/>
    </location>
</feature>
<evidence type="ECO:0000256" key="1">
    <source>
        <dbReference type="ARBA" id="ARBA00022574"/>
    </source>
</evidence>
<evidence type="ECO:0000256" key="5">
    <source>
        <dbReference type="SAM" id="Phobius"/>
    </source>
</evidence>
<dbReference type="SUPFAM" id="SSF50978">
    <property type="entry name" value="WD40 repeat-like"/>
    <property type="match status" value="1"/>
</dbReference>
<evidence type="ECO:0000313" key="7">
    <source>
        <dbReference type="EMBL" id="GLK07560.1"/>
    </source>
</evidence>
<organism evidence="7 8">
    <name type="scientific">Streptosporangium carneum</name>
    <dbReference type="NCBI Taxonomy" id="47481"/>
    <lineage>
        <taxon>Bacteria</taxon>
        <taxon>Bacillati</taxon>
        <taxon>Actinomycetota</taxon>
        <taxon>Actinomycetes</taxon>
        <taxon>Streptosporangiales</taxon>
        <taxon>Streptosporangiaceae</taxon>
        <taxon>Streptosporangium</taxon>
    </lineage>
</organism>
<dbReference type="PROSITE" id="PS00678">
    <property type="entry name" value="WD_REPEATS_1"/>
    <property type="match status" value="6"/>
</dbReference>
<dbReference type="CDD" id="cd00200">
    <property type="entry name" value="WD40"/>
    <property type="match status" value="1"/>
</dbReference>
<sequence>MPDAGRLNANDPEHIGAYRLLGVLGSGGQGTVYLGRSPSGQQVAVKVLHARMAADSAAVRRFEREVALARQVAAFCTATVLEAGLSEGRPYLVSEYVPGPSLQELIATDGPRKGSGLERLAIATVTALEAIHRAGIVHRDFKPTNVIMGPEGPVVIDFGIARILEATVATTVSSLVGTPAYLAPEQLANQPASEASDLFSWAATMVYAATGHQAFAGGHAAAVMSSILTHEPNLEGVSEPPRALLAACLAKDPRDRPGVDEVLAALTGRSRSARPVRQADAPVRSPTVEEAVPPASSPGADTPVGESSPRGPVGEPSPLDSATPVSSAAQDMIDTGDRPVRTARPGLSLLRGRTGWIAGATACVALVVLAVVFWPFSREPTTGASAGPAVTSGVLGHQGDDIWAVAIEQVAGRPVAVTGSKDDTAQMWDLTTRKPVGGPMAGHTEDVCAVAVGQVGGKPVAVTGSMDDTVRVWDLTTRQPVGGPMKGHTEDVCAVAVGQVAGRPVAVTGSEDDTVRVWDLTTRKAVGEPMKGHAKAIWGVAVGQVAGRPVAVTGGVDHTVRVWDLTTRQPVGQPMTGHEANVYAVAIGQVDSRPVAVTGGADGMVRVWDLTTRTIMGQPMTGHTHIVTSVAVGQVAGRPVAVTGSWDRSARVWDLTTHEPLGQPLTGHTSTVYAVAVGQVAGRPIALTGSRDTALRMWDLSGRTQ</sequence>
<keyword evidence="8" id="KW-1185">Reference proteome</keyword>
<dbReference type="PROSITE" id="PS00108">
    <property type="entry name" value="PROTEIN_KINASE_ST"/>
    <property type="match status" value="1"/>
</dbReference>
<reference evidence="7" key="2">
    <citation type="submission" date="2023-01" db="EMBL/GenBank/DDBJ databases">
        <authorList>
            <person name="Sun Q."/>
            <person name="Evtushenko L."/>
        </authorList>
    </citation>
    <scope>NUCLEOTIDE SEQUENCE</scope>
    <source>
        <strain evidence="7">VKM Ac-2007</strain>
    </source>
</reference>
<dbReference type="GO" id="GO:0005524">
    <property type="term" value="F:ATP binding"/>
    <property type="evidence" value="ECO:0007669"/>
    <property type="project" value="InterPro"/>
</dbReference>
<dbReference type="PANTHER" id="PTHR22847">
    <property type="entry name" value="WD40 REPEAT PROTEIN"/>
    <property type="match status" value="1"/>
</dbReference>
<feature type="transmembrane region" description="Helical" evidence="5">
    <location>
        <begin position="354"/>
        <end position="376"/>
    </location>
</feature>
<dbReference type="GO" id="GO:0004672">
    <property type="term" value="F:protein kinase activity"/>
    <property type="evidence" value="ECO:0007669"/>
    <property type="project" value="InterPro"/>
</dbReference>
<dbReference type="PROSITE" id="PS50082">
    <property type="entry name" value="WD_REPEATS_2"/>
    <property type="match status" value="6"/>
</dbReference>
<feature type="region of interest" description="Disordered" evidence="4">
    <location>
        <begin position="270"/>
        <end position="343"/>
    </location>
</feature>
<dbReference type="Gene3D" id="3.30.200.20">
    <property type="entry name" value="Phosphorylase Kinase, domain 1"/>
    <property type="match status" value="1"/>
</dbReference>
<feature type="repeat" description="WD" evidence="3">
    <location>
        <begin position="575"/>
        <end position="618"/>
    </location>
</feature>
<name>A0A9W6HWB8_9ACTN</name>
<accession>A0A9W6HWB8</accession>
<keyword evidence="5" id="KW-0472">Membrane</keyword>
<dbReference type="SMART" id="SM00320">
    <property type="entry name" value="WD40"/>
    <property type="match status" value="7"/>
</dbReference>
<keyword evidence="7" id="KW-0808">Transferase</keyword>
<feature type="domain" description="Protein kinase" evidence="6">
    <location>
        <begin position="18"/>
        <end position="277"/>
    </location>
</feature>
<dbReference type="InterPro" id="IPR036322">
    <property type="entry name" value="WD40_repeat_dom_sf"/>
</dbReference>
<dbReference type="InterPro" id="IPR008271">
    <property type="entry name" value="Ser/Thr_kinase_AS"/>
</dbReference>
<dbReference type="Gene3D" id="2.130.10.10">
    <property type="entry name" value="YVTN repeat-like/Quinoprotein amine dehydrogenase"/>
    <property type="match status" value="2"/>
</dbReference>
<dbReference type="InterPro" id="IPR000719">
    <property type="entry name" value="Prot_kinase_dom"/>
</dbReference>
<dbReference type="Proteomes" id="UP001143474">
    <property type="component" value="Unassembled WGS sequence"/>
</dbReference>
<evidence type="ECO:0000313" key="8">
    <source>
        <dbReference type="Proteomes" id="UP001143474"/>
    </source>
</evidence>
<comment type="caution">
    <text evidence="7">The sequence shown here is derived from an EMBL/GenBank/DDBJ whole genome shotgun (WGS) entry which is preliminary data.</text>
</comment>
<dbReference type="AlphaFoldDB" id="A0A9W6HWB8"/>
<dbReference type="Gene3D" id="1.10.510.10">
    <property type="entry name" value="Transferase(Phosphotransferase) domain 1"/>
    <property type="match status" value="1"/>
</dbReference>
<dbReference type="PRINTS" id="PR00320">
    <property type="entry name" value="GPROTEINBRPT"/>
</dbReference>
<gene>
    <name evidence="7" type="ORF">GCM10017600_09650</name>
</gene>
<dbReference type="Pfam" id="PF00400">
    <property type="entry name" value="WD40"/>
    <property type="match status" value="6"/>
</dbReference>
<dbReference type="InterPro" id="IPR001680">
    <property type="entry name" value="WD40_rpt"/>
</dbReference>
<dbReference type="CDD" id="cd14014">
    <property type="entry name" value="STKc_PknB_like"/>
    <property type="match status" value="1"/>
</dbReference>
<keyword evidence="2" id="KW-0677">Repeat</keyword>
<keyword evidence="5" id="KW-0812">Transmembrane</keyword>
<feature type="repeat" description="WD" evidence="3">
    <location>
        <begin position="485"/>
        <end position="528"/>
    </location>
</feature>
<feature type="repeat" description="WD" evidence="3">
    <location>
        <begin position="440"/>
        <end position="483"/>
    </location>
</feature>
<dbReference type="InterPro" id="IPR020472">
    <property type="entry name" value="WD40_PAC1"/>
</dbReference>
<evidence type="ECO:0000256" key="4">
    <source>
        <dbReference type="SAM" id="MobiDB-lite"/>
    </source>
</evidence>
<dbReference type="InterPro" id="IPR015943">
    <property type="entry name" value="WD40/YVTN_repeat-like_dom_sf"/>
</dbReference>
<feature type="repeat" description="WD" evidence="3">
    <location>
        <begin position="530"/>
        <end position="573"/>
    </location>
</feature>
<evidence type="ECO:0000256" key="3">
    <source>
        <dbReference type="PROSITE-ProRule" id="PRU00221"/>
    </source>
</evidence>
<evidence type="ECO:0000259" key="6">
    <source>
        <dbReference type="PROSITE" id="PS50011"/>
    </source>
</evidence>
<proteinExistence type="predicted"/>
<dbReference type="RefSeq" id="WP_271216089.1">
    <property type="nucleotide sequence ID" value="NZ_BAAAVD010000006.1"/>
</dbReference>
<dbReference type="InterPro" id="IPR011009">
    <property type="entry name" value="Kinase-like_dom_sf"/>
</dbReference>
<dbReference type="PROSITE" id="PS50011">
    <property type="entry name" value="PROTEIN_KINASE_DOM"/>
    <property type="match status" value="1"/>
</dbReference>